<name>A0A6A2ZEL4_HIBSY</name>
<dbReference type="PANTHER" id="PTHR33737:SF2">
    <property type="entry name" value="OS12G0102700 PROTEIN"/>
    <property type="match status" value="1"/>
</dbReference>
<feature type="region of interest" description="Disordered" evidence="1">
    <location>
        <begin position="170"/>
        <end position="194"/>
    </location>
</feature>
<dbReference type="Proteomes" id="UP000436088">
    <property type="component" value="Unassembled WGS sequence"/>
</dbReference>
<dbReference type="AlphaFoldDB" id="A0A6A2ZEL4"/>
<dbReference type="GO" id="GO:0008017">
    <property type="term" value="F:microtubule binding"/>
    <property type="evidence" value="ECO:0007669"/>
    <property type="project" value="InterPro"/>
</dbReference>
<keyword evidence="2" id="KW-0687">Ribonucleoprotein</keyword>
<protein>
    <submittedName>
        <fullName evidence="2">Ribosomal protein S12/S23 family protein</fullName>
    </submittedName>
</protein>
<dbReference type="PANTHER" id="PTHR33737">
    <property type="entry name" value="OS05G0121800 PROTEIN"/>
    <property type="match status" value="1"/>
</dbReference>
<feature type="compositionally biased region" description="Polar residues" evidence="1">
    <location>
        <begin position="420"/>
        <end position="430"/>
    </location>
</feature>
<dbReference type="InterPro" id="IPR045882">
    <property type="entry name" value="GPT1/2"/>
</dbReference>
<accession>A0A6A2ZEL4</accession>
<dbReference type="EMBL" id="VEPZ02001167">
    <property type="protein sequence ID" value="KAE8689799.1"/>
    <property type="molecule type" value="Genomic_DNA"/>
</dbReference>
<reference evidence="2" key="1">
    <citation type="submission" date="2019-09" db="EMBL/GenBank/DDBJ databases">
        <title>Draft genome information of white flower Hibiscus syriacus.</title>
        <authorList>
            <person name="Kim Y.-M."/>
        </authorList>
    </citation>
    <scope>NUCLEOTIDE SEQUENCE [LARGE SCALE GENOMIC DNA]</scope>
    <source>
        <strain evidence="2">YM2019G1</strain>
    </source>
</reference>
<feature type="compositionally biased region" description="Polar residues" evidence="1">
    <location>
        <begin position="326"/>
        <end position="338"/>
    </location>
</feature>
<feature type="compositionally biased region" description="Polar residues" evidence="1">
    <location>
        <begin position="505"/>
        <end position="524"/>
    </location>
</feature>
<feature type="region of interest" description="Disordered" evidence="1">
    <location>
        <begin position="394"/>
        <end position="455"/>
    </location>
</feature>
<evidence type="ECO:0000313" key="2">
    <source>
        <dbReference type="EMBL" id="KAE8689799.1"/>
    </source>
</evidence>
<sequence length="692" mass="73491">MDDFGMPSDFDFKGLSLIDVSSEDDCLIGFPFFDSISPHSSGKGTENKTTRFSLDPGNVEISSGFLEEAGELEEPPGFLESEDWSSMVGGNENGEIHILPGIQEDVNGYFESLMTLELLDGETLTLEDPGADLFEDIRASIQEFSKTPNTANSSVRKHKAAPKKLNIGLQEAGKTSKQSVTRSGEPTSSLHNLPKGLISRVGSIPTIPTRSRRLSLGDKIVKMGKDARSVTGRGTTLSKTPALGSSRFIVPRSLSSKSSCSSPASSATELINYCTLLESCASILSERIEKPSLNSIKQKNDPRKVHPSSGYSISKPYKNVPKGKNQAGSSKLSSSISPANSTTVESSESVASISAANQRSNSVKASMCSVEAGVEVTGVLDGSVKKVSAETSGPLHSASMKLSGLRLSSPKTGFDGVRSSGRSTNMNMLSYSGVPGGSPKSGAKCTSPTGSSNSAKIGKLQRVRTFTAIQSPDFDVKQTSSLVRSIPSLSNQKPSNAATKVLSAPRNNPKSSTVTFPTLQNKSSPRAFRESDLEDQGVGGRIKDTKIVPLDGVLQTADNLTSMTMEKAAEKGSDSGPYCKTRTLSLHNTNQEEAPVKNSGIMEVDINSDTHKECISDYHFAHGQKELMNSLSNPTACCPVSSEITYGLRKPFSVKDSFYNIDAPLEGLSGTAPVVDKTTVLQIPESAVPENS</sequence>
<keyword evidence="2" id="KW-0689">Ribosomal protein</keyword>
<proteinExistence type="predicted"/>
<feature type="compositionally biased region" description="Polar residues" evidence="1">
    <location>
        <begin position="173"/>
        <end position="191"/>
    </location>
</feature>
<evidence type="ECO:0000313" key="3">
    <source>
        <dbReference type="Proteomes" id="UP000436088"/>
    </source>
</evidence>
<gene>
    <name evidence="2" type="ORF">F3Y22_tig00110931pilonHSYRG00111</name>
</gene>
<comment type="caution">
    <text evidence="2">The sequence shown here is derived from an EMBL/GenBank/DDBJ whole genome shotgun (WGS) entry which is preliminary data.</text>
</comment>
<feature type="region of interest" description="Disordered" evidence="1">
    <location>
        <begin position="294"/>
        <end position="347"/>
    </location>
</feature>
<feature type="compositionally biased region" description="Polar residues" evidence="1">
    <location>
        <begin position="487"/>
        <end position="498"/>
    </location>
</feature>
<organism evidence="2 3">
    <name type="scientific">Hibiscus syriacus</name>
    <name type="common">Rose of Sharon</name>
    <dbReference type="NCBI Taxonomy" id="106335"/>
    <lineage>
        <taxon>Eukaryota</taxon>
        <taxon>Viridiplantae</taxon>
        <taxon>Streptophyta</taxon>
        <taxon>Embryophyta</taxon>
        <taxon>Tracheophyta</taxon>
        <taxon>Spermatophyta</taxon>
        <taxon>Magnoliopsida</taxon>
        <taxon>eudicotyledons</taxon>
        <taxon>Gunneridae</taxon>
        <taxon>Pentapetalae</taxon>
        <taxon>rosids</taxon>
        <taxon>malvids</taxon>
        <taxon>Malvales</taxon>
        <taxon>Malvaceae</taxon>
        <taxon>Malvoideae</taxon>
        <taxon>Hibiscus</taxon>
    </lineage>
</organism>
<keyword evidence="3" id="KW-1185">Reference proteome</keyword>
<evidence type="ECO:0000256" key="1">
    <source>
        <dbReference type="SAM" id="MobiDB-lite"/>
    </source>
</evidence>
<feature type="region of interest" description="Disordered" evidence="1">
    <location>
        <begin position="487"/>
        <end position="537"/>
    </location>
</feature>
<feature type="compositionally biased region" description="Polar residues" evidence="1">
    <location>
        <begin position="444"/>
        <end position="455"/>
    </location>
</feature>
<dbReference type="GO" id="GO:0005840">
    <property type="term" value="C:ribosome"/>
    <property type="evidence" value="ECO:0007669"/>
    <property type="project" value="UniProtKB-KW"/>
</dbReference>